<comment type="caution">
    <text evidence="2">The sequence shown here is derived from an EMBL/GenBank/DDBJ whole genome shotgun (WGS) entry which is preliminary data.</text>
</comment>
<sequence length="133" mass="14394">MGYCRFAAILPLLWCAGCCWMLPPGDPPENEIVDIHPPAERDRRGAENDAVTSLAGYTLQNCPGAAISIQAPAALAPVAGRVVARTGEISGIRYDAKAALVLRVSESAGRWSFQLYDPARKSIVWQEIFVLKP</sequence>
<accession>A0A844FYE3</accession>
<keyword evidence="1" id="KW-0732">Signal</keyword>
<feature type="chain" id="PRO_5032897184" evidence="1">
    <location>
        <begin position="22"/>
        <end position="133"/>
    </location>
</feature>
<keyword evidence="3" id="KW-1185">Reference proteome</keyword>
<name>A0A844FYE3_9BACT</name>
<dbReference type="RefSeq" id="WP_106053911.1">
    <property type="nucleotide sequence ID" value="NZ_CALXOB010000006.1"/>
</dbReference>
<evidence type="ECO:0000313" key="2">
    <source>
        <dbReference type="EMBL" id="MST96287.1"/>
    </source>
</evidence>
<dbReference type="EMBL" id="VUNS01000003">
    <property type="protein sequence ID" value="MST96287.1"/>
    <property type="molecule type" value="Genomic_DNA"/>
</dbReference>
<evidence type="ECO:0000313" key="3">
    <source>
        <dbReference type="Proteomes" id="UP000435649"/>
    </source>
</evidence>
<protein>
    <submittedName>
        <fullName evidence="2">Uncharacterized protein</fullName>
    </submittedName>
</protein>
<dbReference type="AlphaFoldDB" id="A0A844FYE3"/>
<feature type="signal peptide" evidence="1">
    <location>
        <begin position="1"/>
        <end position="21"/>
    </location>
</feature>
<organism evidence="2 3">
    <name type="scientific">Victivallis lenta</name>
    <dbReference type="NCBI Taxonomy" id="2606640"/>
    <lineage>
        <taxon>Bacteria</taxon>
        <taxon>Pseudomonadati</taxon>
        <taxon>Lentisphaerota</taxon>
        <taxon>Lentisphaeria</taxon>
        <taxon>Victivallales</taxon>
        <taxon>Victivallaceae</taxon>
        <taxon>Victivallis</taxon>
    </lineage>
</organism>
<reference evidence="2 3" key="1">
    <citation type="submission" date="2019-08" db="EMBL/GenBank/DDBJ databases">
        <title>In-depth cultivation of the pig gut microbiome towards novel bacterial diversity and tailored functional studies.</title>
        <authorList>
            <person name="Wylensek D."/>
            <person name="Hitch T.C.A."/>
            <person name="Clavel T."/>
        </authorList>
    </citation>
    <scope>NUCLEOTIDE SEQUENCE [LARGE SCALE GENOMIC DNA]</scope>
    <source>
        <strain evidence="2 3">BBE-744-WT-12</strain>
    </source>
</reference>
<proteinExistence type="predicted"/>
<gene>
    <name evidence="2" type="ORF">FYJ85_04395</name>
</gene>
<evidence type="ECO:0000256" key="1">
    <source>
        <dbReference type="SAM" id="SignalP"/>
    </source>
</evidence>
<dbReference type="Proteomes" id="UP000435649">
    <property type="component" value="Unassembled WGS sequence"/>
</dbReference>